<organism evidence="2 3">
    <name type="scientific">Apophysomyces ossiformis</name>
    <dbReference type="NCBI Taxonomy" id="679940"/>
    <lineage>
        <taxon>Eukaryota</taxon>
        <taxon>Fungi</taxon>
        <taxon>Fungi incertae sedis</taxon>
        <taxon>Mucoromycota</taxon>
        <taxon>Mucoromycotina</taxon>
        <taxon>Mucoromycetes</taxon>
        <taxon>Mucorales</taxon>
        <taxon>Mucorineae</taxon>
        <taxon>Mucoraceae</taxon>
        <taxon>Apophysomyces</taxon>
    </lineage>
</organism>
<reference evidence="2" key="1">
    <citation type="submission" date="2020-01" db="EMBL/GenBank/DDBJ databases">
        <title>Genome Sequencing of Three Apophysomyces-Like Fungal Strains Confirms a Novel Fungal Genus in the Mucoromycota with divergent Burkholderia-like Endosymbiotic Bacteria.</title>
        <authorList>
            <person name="Stajich J.E."/>
            <person name="Macias A.M."/>
            <person name="Carter-House D."/>
            <person name="Lovett B."/>
            <person name="Kasson L.R."/>
            <person name="Berry K."/>
            <person name="Grigoriev I."/>
            <person name="Chang Y."/>
            <person name="Spatafora J."/>
            <person name="Kasson M.T."/>
        </authorList>
    </citation>
    <scope>NUCLEOTIDE SEQUENCE</scope>
    <source>
        <strain evidence="2">NRRL A-21654</strain>
    </source>
</reference>
<sequence>MGAQTSKHAARQLPRKARPETLASVPRESPSQLRSQEPTAAETKTDFIIEDSRDPQLHKKLTELGPVKVEPTRTKMRPNDAMLRILHERQRIEDAESLDQTANLSIDELFSILEMRKRIESGKHNDTIQAIAKKHHVDTKDIDTLFKYYNTMAVMPAAAIENGERLDAVWVNDKQDWLRAVQDTEKRNERLRKQKEEAMKDHHQGEPAGGKRETLEERRQRQLQELFEE</sequence>
<dbReference type="OrthoDB" id="4085451at2759"/>
<evidence type="ECO:0000256" key="1">
    <source>
        <dbReference type="SAM" id="MobiDB-lite"/>
    </source>
</evidence>
<dbReference type="EMBL" id="JABAYA010000169">
    <property type="protein sequence ID" value="KAF7722958.1"/>
    <property type="molecule type" value="Genomic_DNA"/>
</dbReference>
<accession>A0A8H7ER53</accession>
<proteinExistence type="predicted"/>
<feature type="compositionally biased region" description="Basic and acidic residues" evidence="1">
    <location>
        <begin position="194"/>
        <end position="222"/>
    </location>
</feature>
<evidence type="ECO:0000313" key="2">
    <source>
        <dbReference type="EMBL" id="KAF7722958.1"/>
    </source>
</evidence>
<feature type="region of interest" description="Disordered" evidence="1">
    <location>
        <begin position="190"/>
        <end position="229"/>
    </location>
</feature>
<comment type="caution">
    <text evidence="2">The sequence shown here is derived from an EMBL/GenBank/DDBJ whole genome shotgun (WGS) entry which is preliminary data.</text>
</comment>
<evidence type="ECO:0000313" key="3">
    <source>
        <dbReference type="Proteomes" id="UP000605846"/>
    </source>
</evidence>
<feature type="region of interest" description="Disordered" evidence="1">
    <location>
        <begin position="1"/>
        <end position="49"/>
    </location>
</feature>
<protein>
    <submittedName>
        <fullName evidence="2">Uncharacterized protein</fullName>
    </submittedName>
</protein>
<name>A0A8H7ER53_9FUNG</name>
<gene>
    <name evidence="2" type="ORF">EC973_002469</name>
</gene>
<dbReference type="Proteomes" id="UP000605846">
    <property type="component" value="Unassembled WGS sequence"/>
</dbReference>
<feature type="compositionally biased region" description="Polar residues" evidence="1">
    <location>
        <begin position="29"/>
        <end position="38"/>
    </location>
</feature>
<dbReference type="AlphaFoldDB" id="A0A8H7ER53"/>
<keyword evidence="3" id="KW-1185">Reference proteome</keyword>